<dbReference type="EMBL" id="SMFR01000003">
    <property type="protein sequence ID" value="TCJ95690.1"/>
    <property type="molecule type" value="Genomic_DNA"/>
</dbReference>
<dbReference type="PROSITE" id="PS50977">
    <property type="entry name" value="HTH_TETR_2"/>
    <property type="match status" value="1"/>
</dbReference>
<comment type="caution">
    <text evidence="4">The sequence shown here is derived from an EMBL/GenBank/DDBJ whole genome shotgun (WGS) entry which is preliminary data.</text>
</comment>
<evidence type="ECO:0000313" key="5">
    <source>
        <dbReference type="Proteomes" id="UP000294856"/>
    </source>
</evidence>
<dbReference type="InterPro" id="IPR050109">
    <property type="entry name" value="HTH-type_TetR-like_transc_reg"/>
</dbReference>
<dbReference type="AlphaFoldDB" id="A0A4R1FNB9"/>
<evidence type="ECO:0000259" key="3">
    <source>
        <dbReference type="PROSITE" id="PS50977"/>
    </source>
</evidence>
<dbReference type="GO" id="GO:0003700">
    <property type="term" value="F:DNA-binding transcription factor activity"/>
    <property type="evidence" value="ECO:0007669"/>
    <property type="project" value="TreeGrafter"/>
</dbReference>
<dbReference type="InterPro" id="IPR001647">
    <property type="entry name" value="HTH_TetR"/>
</dbReference>
<dbReference type="GO" id="GO:0000976">
    <property type="term" value="F:transcription cis-regulatory region binding"/>
    <property type="evidence" value="ECO:0007669"/>
    <property type="project" value="TreeGrafter"/>
</dbReference>
<proteinExistence type="predicted"/>
<organism evidence="4 5">
    <name type="scientific">Nocardia alba</name>
    <dbReference type="NCBI Taxonomy" id="225051"/>
    <lineage>
        <taxon>Bacteria</taxon>
        <taxon>Bacillati</taxon>
        <taxon>Actinomycetota</taxon>
        <taxon>Actinomycetes</taxon>
        <taxon>Mycobacteriales</taxon>
        <taxon>Nocardiaceae</taxon>
        <taxon>Nocardia</taxon>
    </lineage>
</organism>
<dbReference type="PANTHER" id="PTHR30055:SF226">
    <property type="entry name" value="HTH-TYPE TRANSCRIPTIONAL REGULATOR PKSA"/>
    <property type="match status" value="1"/>
</dbReference>
<accession>A0A4R1FNB9</accession>
<feature type="DNA-binding region" description="H-T-H motif" evidence="2">
    <location>
        <begin position="42"/>
        <end position="61"/>
    </location>
</feature>
<dbReference type="Gene3D" id="1.10.357.10">
    <property type="entry name" value="Tetracycline Repressor, domain 2"/>
    <property type="match status" value="1"/>
</dbReference>
<dbReference type="STRING" id="1210063.GCA_001612665_03925"/>
<protein>
    <submittedName>
        <fullName evidence="4">TetR family transcriptional regulator</fullName>
    </submittedName>
</protein>
<dbReference type="PANTHER" id="PTHR30055">
    <property type="entry name" value="HTH-TYPE TRANSCRIPTIONAL REGULATOR RUTR"/>
    <property type="match status" value="1"/>
</dbReference>
<dbReference type="Pfam" id="PF00440">
    <property type="entry name" value="TetR_N"/>
    <property type="match status" value="1"/>
</dbReference>
<evidence type="ECO:0000256" key="1">
    <source>
        <dbReference type="ARBA" id="ARBA00023125"/>
    </source>
</evidence>
<keyword evidence="5" id="KW-1185">Reference proteome</keyword>
<gene>
    <name evidence="4" type="ORF">DFR71_4605</name>
</gene>
<reference evidence="4 5" key="1">
    <citation type="submission" date="2019-03" db="EMBL/GenBank/DDBJ databases">
        <title>Genomic Encyclopedia of Type Strains, Phase IV (KMG-IV): sequencing the most valuable type-strain genomes for metagenomic binning, comparative biology and taxonomic classification.</title>
        <authorList>
            <person name="Goeker M."/>
        </authorList>
    </citation>
    <scope>NUCLEOTIDE SEQUENCE [LARGE SCALE GENOMIC DNA]</scope>
    <source>
        <strain evidence="4 5">DSM 44684</strain>
    </source>
</reference>
<dbReference type="SUPFAM" id="SSF46689">
    <property type="entry name" value="Homeodomain-like"/>
    <property type="match status" value="1"/>
</dbReference>
<dbReference type="InterPro" id="IPR009057">
    <property type="entry name" value="Homeodomain-like_sf"/>
</dbReference>
<dbReference type="OrthoDB" id="9816296at2"/>
<dbReference type="RefSeq" id="WP_067453000.1">
    <property type="nucleotide sequence ID" value="NZ_SMFR01000003.1"/>
</dbReference>
<evidence type="ECO:0000313" key="4">
    <source>
        <dbReference type="EMBL" id="TCJ95690.1"/>
    </source>
</evidence>
<feature type="domain" description="HTH tetR-type" evidence="3">
    <location>
        <begin position="19"/>
        <end position="79"/>
    </location>
</feature>
<keyword evidence="1 2" id="KW-0238">DNA-binding</keyword>
<name>A0A4R1FNB9_9NOCA</name>
<sequence>MSEQQSSVGRGVAATDKGARRRAQLLDAAEQILIEHGHAQLTMRAVADAAEVRLGHLQYYFPGHADLVAAVLDRTMQRSMQRLAPLMAAADHTVDASELPRMLLAEQHDSNLVRIYAELWALAGRDTAVASVVQAFYRTYEAYVAAAIGARHPGLSEAACLVKARVFTVLVEGAALFRSGIAATADDDTDAAIIATATALLGE</sequence>
<dbReference type="Proteomes" id="UP000294856">
    <property type="component" value="Unassembled WGS sequence"/>
</dbReference>
<evidence type="ECO:0000256" key="2">
    <source>
        <dbReference type="PROSITE-ProRule" id="PRU00335"/>
    </source>
</evidence>